<dbReference type="PROSITE" id="PS50011">
    <property type="entry name" value="PROTEIN_KINASE_DOM"/>
    <property type="match status" value="1"/>
</dbReference>
<keyword evidence="6 12" id="KW-0547">Nucleotide-binding</keyword>
<dbReference type="InterPro" id="IPR011009">
    <property type="entry name" value="Kinase-like_dom_sf"/>
</dbReference>
<dbReference type="Pfam" id="PF00069">
    <property type="entry name" value="Pkinase"/>
    <property type="match status" value="1"/>
</dbReference>
<dbReference type="InterPro" id="IPR017441">
    <property type="entry name" value="Protein_kinase_ATP_BS"/>
</dbReference>
<dbReference type="GO" id="GO:0005634">
    <property type="term" value="C:nucleus"/>
    <property type="evidence" value="ECO:0007669"/>
    <property type="project" value="UniProtKB-ARBA"/>
</dbReference>
<dbReference type="PROSITE" id="PS00107">
    <property type="entry name" value="PROTEIN_KINASE_ATP"/>
    <property type="match status" value="1"/>
</dbReference>
<evidence type="ECO:0000256" key="9">
    <source>
        <dbReference type="ARBA" id="ARBA00022860"/>
    </source>
</evidence>
<evidence type="ECO:0000256" key="7">
    <source>
        <dbReference type="ARBA" id="ARBA00022777"/>
    </source>
</evidence>
<dbReference type="EMBL" id="KQ414663">
    <property type="protein sequence ID" value="KOC65301.1"/>
    <property type="molecule type" value="Genomic_DNA"/>
</dbReference>
<keyword evidence="16" id="KW-1185">Reference proteome</keyword>
<dbReference type="Gene3D" id="1.10.510.10">
    <property type="entry name" value="Transferase(Phosphotransferase) domain 1"/>
    <property type="match status" value="1"/>
</dbReference>
<dbReference type="InterPro" id="IPR000719">
    <property type="entry name" value="Prot_kinase_dom"/>
</dbReference>
<accession>A0A0L7R3D9</accession>
<sequence length="1180" mass="132069">MCYVFQRGTFLYVPPVAHPVPWDRQECTTGGTPLNVATSYSGKHLASRLPARFMTCALERLFLRKPFLAYLISKNSTMHVRVETFSDGLNSKLPHHKPRVSERNYLGDVFQRLADEDACGVTKTRPDKQRLLSQTKFDHDILKKTLTVFPTRTNPKENFSLFRHSAIDEESPSSISKPLTATTPESRDPSLDIPLDTSRNIVFPLASSASTDQFSSVRRFETRTALPCKESTRFQYPTTKKESLSILNRCPCSLEQPVKSLIEKPSLDRPTDQITDRFIYSKGKVTINLPSEETATSKIKDLEDSSRIPSSPEDISDQEVIEVRKDSALFLEEAEGLPTLREILKSRAPRIIRPRRESSGYASNLGTFDEDRRNSSSADVSQDLSLFFKERRRSSTGPKRLNSRVILGRAEESLTEDAEVERMPTTEVHRKVSAAGLDMPNIEEVKEVLRDELPFRQESLDNLCSLMKNVSTEDFSPRCRLLGEPTDRITSPRDSTDVSITSGHKDTTPIFDTTSLSDSINRPTSPSSKSPTQLTRHSVSSLSSNLTSQNTIKPINIPNDPWNQSKAISTERSRTRSSRINEEHLRNVPTLQSKNETVQAPPTREDIQFNVLPRSVKMYQFLSTQSEDTAEGEQYLDRRISFQISKQDDEIASAVSSAESRGMSLNKSSSVYTLKNSVSGDIQMLTSADAADDLNIRKAITPGEVGASQRFLGDASNVSVRPIYPYCPYSPYGSPQGSPRNRRRPLRESRRVSIDNRQGALQLNQYKLLDNIGQGSYGIVKLAYNEEDKTHYAMKILSKKKLMKKAGIFGRMAPGKKGSANPLAKVYREIALLKKLDHPNVVKLVEVLDDPDEDNLYLVFELVQRGEILQVPTDKPLDEETARKNFRDVVLGVEYLHYQRIVHRDIKPSNLLVDSDGRIKIADLGVSAELRACGELLSGPAGTPAFAAPETTTPGAHYSGTLCDVWSMGVTLYCLVTGRIPWDGSGSIIGVQAAVRTEPLKFPAKPTVSDDLRDLISKMLAKEPTERITLSEIKEHAWLTNHGAQTLPSETDNCRLPVTVTDEEVERVVTRIPKLDTLILIKTMLKQHSFQASSFIGKRTCTDTAVNSIELSSPSRRAEESLPGRKTIRNAKSERFQRTGRSNSAPDSYDWQTNGRQISIDSPLPPLTEASNQETEFERR</sequence>
<feature type="binding site" evidence="12">
    <location>
        <position position="795"/>
    </location>
    <ligand>
        <name>ATP</name>
        <dbReference type="ChEBI" id="CHEBI:30616"/>
    </ligand>
</feature>
<keyword evidence="8 12" id="KW-0067">ATP-binding</keyword>
<evidence type="ECO:0000256" key="12">
    <source>
        <dbReference type="PROSITE-ProRule" id="PRU10141"/>
    </source>
</evidence>
<gene>
    <name evidence="15" type="ORF">WH47_09880</name>
</gene>
<dbReference type="FunFam" id="3.30.200.20:FF:000429">
    <property type="entry name" value="Calcium/calmodulin-dependent protein kinase kinase"/>
    <property type="match status" value="1"/>
</dbReference>
<evidence type="ECO:0000256" key="13">
    <source>
        <dbReference type="SAM" id="MobiDB-lite"/>
    </source>
</evidence>
<dbReference type="PANTHER" id="PTHR24346:SF77">
    <property type="entry name" value="SERINE THREONINE PROTEIN KINASE"/>
    <property type="match status" value="1"/>
</dbReference>
<dbReference type="GO" id="GO:0005516">
    <property type="term" value="F:calmodulin binding"/>
    <property type="evidence" value="ECO:0007669"/>
    <property type="project" value="UniProtKB-KW"/>
</dbReference>
<evidence type="ECO:0000259" key="14">
    <source>
        <dbReference type="PROSITE" id="PS50011"/>
    </source>
</evidence>
<feature type="compositionally biased region" description="Polar residues" evidence="13">
    <location>
        <begin position="1139"/>
        <end position="1160"/>
    </location>
</feature>
<dbReference type="PANTHER" id="PTHR24346">
    <property type="entry name" value="MAP/MICROTUBULE AFFINITY-REGULATING KINASE"/>
    <property type="match status" value="1"/>
</dbReference>
<protein>
    <recommendedName>
        <fullName evidence="2">calcium/calmodulin-dependent protein kinase</fullName>
        <ecNumber evidence="2">2.7.11.17</ecNumber>
    </recommendedName>
</protein>
<feature type="region of interest" description="Disordered" evidence="13">
    <location>
        <begin position="482"/>
        <end position="578"/>
    </location>
</feature>
<evidence type="ECO:0000256" key="3">
    <source>
        <dbReference type="ARBA" id="ARBA00022490"/>
    </source>
</evidence>
<dbReference type="Gene3D" id="3.30.200.20">
    <property type="entry name" value="Phosphorylase Kinase, domain 1"/>
    <property type="match status" value="1"/>
</dbReference>
<reference evidence="15 16" key="1">
    <citation type="submission" date="2015-07" db="EMBL/GenBank/DDBJ databases">
        <title>The genome of Habropoda laboriosa.</title>
        <authorList>
            <person name="Pan H."/>
            <person name="Kapheim K."/>
        </authorList>
    </citation>
    <scope>NUCLEOTIDE SEQUENCE [LARGE SCALE GENOMIC DNA]</scope>
    <source>
        <strain evidence="15">0110345459</strain>
    </source>
</reference>
<dbReference type="GO" id="GO:0004683">
    <property type="term" value="F:calcium/calmodulin-dependent protein kinase activity"/>
    <property type="evidence" value="ECO:0007669"/>
    <property type="project" value="UniProtKB-EC"/>
</dbReference>
<dbReference type="Proteomes" id="UP000053825">
    <property type="component" value="Unassembled WGS sequence"/>
</dbReference>
<feature type="region of interest" description="Disordered" evidence="13">
    <location>
        <begin position="170"/>
        <end position="191"/>
    </location>
</feature>
<dbReference type="SUPFAM" id="SSF56112">
    <property type="entry name" value="Protein kinase-like (PK-like)"/>
    <property type="match status" value="1"/>
</dbReference>
<dbReference type="OrthoDB" id="68483at2759"/>
<evidence type="ECO:0000256" key="6">
    <source>
        <dbReference type="ARBA" id="ARBA00022741"/>
    </source>
</evidence>
<feature type="domain" description="Protein kinase" evidence="14">
    <location>
        <begin position="766"/>
        <end position="1039"/>
    </location>
</feature>
<feature type="region of interest" description="Disordered" evidence="13">
    <location>
        <begin position="729"/>
        <end position="753"/>
    </location>
</feature>
<comment type="subcellular location">
    <subcellularLocation>
        <location evidence="1">Cytoplasm</location>
    </subcellularLocation>
</comment>
<evidence type="ECO:0000256" key="10">
    <source>
        <dbReference type="ARBA" id="ARBA00047307"/>
    </source>
</evidence>
<evidence type="ECO:0000256" key="8">
    <source>
        <dbReference type="ARBA" id="ARBA00022840"/>
    </source>
</evidence>
<evidence type="ECO:0000256" key="5">
    <source>
        <dbReference type="ARBA" id="ARBA00022679"/>
    </source>
</evidence>
<comment type="catalytic activity">
    <reaction evidence="11">
        <text>L-seryl-[protein] + ATP = O-phospho-L-seryl-[protein] + ADP + H(+)</text>
        <dbReference type="Rhea" id="RHEA:17989"/>
        <dbReference type="Rhea" id="RHEA-COMP:9863"/>
        <dbReference type="Rhea" id="RHEA-COMP:11604"/>
        <dbReference type="ChEBI" id="CHEBI:15378"/>
        <dbReference type="ChEBI" id="CHEBI:29999"/>
        <dbReference type="ChEBI" id="CHEBI:30616"/>
        <dbReference type="ChEBI" id="CHEBI:83421"/>
        <dbReference type="ChEBI" id="CHEBI:456216"/>
        <dbReference type="EC" id="2.7.11.17"/>
    </reaction>
</comment>
<evidence type="ECO:0000313" key="15">
    <source>
        <dbReference type="EMBL" id="KOC65301.1"/>
    </source>
</evidence>
<feature type="compositionally biased region" description="Basic and acidic residues" evidence="13">
    <location>
        <begin position="569"/>
        <end position="578"/>
    </location>
</feature>
<dbReference type="AlphaFoldDB" id="A0A0L7R3D9"/>
<keyword evidence="9" id="KW-0112">Calmodulin-binding</keyword>
<organism evidence="15 16">
    <name type="scientific">Habropoda laboriosa</name>
    <dbReference type="NCBI Taxonomy" id="597456"/>
    <lineage>
        <taxon>Eukaryota</taxon>
        <taxon>Metazoa</taxon>
        <taxon>Ecdysozoa</taxon>
        <taxon>Arthropoda</taxon>
        <taxon>Hexapoda</taxon>
        <taxon>Insecta</taxon>
        <taxon>Pterygota</taxon>
        <taxon>Neoptera</taxon>
        <taxon>Endopterygota</taxon>
        <taxon>Hymenoptera</taxon>
        <taxon>Apocrita</taxon>
        <taxon>Aculeata</taxon>
        <taxon>Apoidea</taxon>
        <taxon>Anthophila</taxon>
        <taxon>Apidae</taxon>
        <taxon>Habropoda</taxon>
    </lineage>
</organism>
<evidence type="ECO:0000256" key="1">
    <source>
        <dbReference type="ARBA" id="ARBA00004496"/>
    </source>
</evidence>
<feature type="compositionally biased region" description="Low complexity" evidence="13">
    <location>
        <begin position="729"/>
        <end position="739"/>
    </location>
</feature>
<dbReference type="STRING" id="597456.A0A0L7R3D9"/>
<dbReference type="InterPro" id="IPR008271">
    <property type="entry name" value="Ser/Thr_kinase_AS"/>
</dbReference>
<name>A0A0L7R3D9_9HYME</name>
<proteinExistence type="predicted"/>
<dbReference type="SMART" id="SM00220">
    <property type="entry name" value="S_TKc"/>
    <property type="match status" value="1"/>
</dbReference>
<feature type="compositionally biased region" description="Polar residues" evidence="13">
    <location>
        <begin position="510"/>
        <end position="537"/>
    </location>
</feature>
<evidence type="ECO:0000256" key="4">
    <source>
        <dbReference type="ARBA" id="ARBA00022527"/>
    </source>
</evidence>
<feature type="compositionally biased region" description="Basic and acidic residues" evidence="13">
    <location>
        <begin position="485"/>
        <end position="496"/>
    </location>
</feature>
<feature type="compositionally biased region" description="Low complexity" evidence="13">
    <location>
        <begin position="538"/>
        <end position="551"/>
    </location>
</feature>
<evidence type="ECO:0000313" key="16">
    <source>
        <dbReference type="Proteomes" id="UP000053825"/>
    </source>
</evidence>
<evidence type="ECO:0000256" key="2">
    <source>
        <dbReference type="ARBA" id="ARBA00012434"/>
    </source>
</evidence>
<keyword evidence="7 15" id="KW-0418">Kinase</keyword>
<feature type="region of interest" description="Disordered" evidence="13">
    <location>
        <begin position="1112"/>
        <end position="1180"/>
    </location>
</feature>
<dbReference type="GO" id="GO:0005524">
    <property type="term" value="F:ATP binding"/>
    <property type="evidence" value="ECO:0007669"/>
    <property type="project" value="UniProtKB-UniRule"/>
</dbReference>
<dbReference type="GO" id="GO:0005737">
    <property type="term" value="C:cytoplasm"/>
    <property type="evidence" value="ECO:0007669"/>
    <property type="project" value="UniProtKB-SubCell"/>
</dbReference>
<dbReference type="FunFam" id="1.10.510.10:FF:000571">
    <property type="entry name" value="Maternal embryonic leucine zipper kinase"/>
    <property type="match status" value="1"/>
</dbReference>
<keyword evidence="3" id="KW-0963">Cytoplasm</keyword>
<evidence type="ECO:0000256" key="11">
    <source>
        <dbReference type="ARBA" id="ARBA00047430"/>
    </source>
</evidence>
<keyword evidence="4" id="KW-0723">Serine/threonine-protein kinase</keyword>
<dbReference type="PROSITE" id="PS00108">
    <property type="entry name" value="PROTEIN_KINASE_ST"/>
    <property type="match status" value="1"/>
</dbReference>
<keyword evidence="5" id="KW-0808">Transferase</keyword>
<dbReference type="EC" id="2.7.11.17" evidence="2"/>
<dbReference type="GO" id="GO:0035556">
    <property type="term" value="P:intracellular signal transduction"/>
    <property type="evidence" value="ECO:0007669"/>
    <property type="project" value="TreeGrafter"/>
</dbReference>
<feature type="compositionally biased region" description="Polar residues" evidence="13">
    <location>
        <begin position="172"/>
        <end position="184"/>
    </location>
</feature>
<comment type="catalytic activity">
    <reaction evidence="10">
        <text>L-threonyl-[protein] + ATP = O-phospho-L-threonyl-[protein] + ADP + H(+)</text>
        <dbReference type="Rhea" id="RHEA:46608"/>
        <dbReference type="Rhea" id="RHEA-COMP:11060"/>
        <dbReference type="Rhea" id="RHEA-COMP:11605"/>
        <dbReference type="ChEBI" id="CHEBI:15378"/>
        <dbReference type="ChEBI" id="CHEBI:30013"/>
        <dbReference type="ChEBI" id="CHEBI:30616"/>
        <dbReference type="ChEBI" id="CHEBI:61977"/>
        <dbReference type="ChEBI" id="CHEBI:456216"/>
        <dbReference type="EC" id="2.7.11.17"/>
    </reaction>
</comment>